<reference evidence="3" key="1">
    <citation type="submission" date="2015-11" db="EMBL/GenBank/DDBJ databases">
        <authorList>
            <person name="Kumar R."/>
            <person name="Singh D."/>
            <person name="Swarnkar M.K."/>
            <person name="Singh A.K."/>
            <person name="Kumar S."/>
        </authorList>
    </citation>
    <scope>NUCLEOTIDE SEQUENCE [LARGE SCALE GENOMIC DNA]</scope>
    <source>
        <strain evidence="3">ERGS4:06</strain>
    </source>
</reference>
<dbReference type="AlphaFoldDB" id="A0A0S2LX44"/>
<evidence type="ECO:0000313" key="3">
    <source>
        <dbReference type="Proteomes" id="UP000059574"/>
    </source>
</evidence>
<sequence length="220" mass="23260">MPPAPQKKSALPWILAGGGVVVLAVVVTVVVLLSGLIAGGNKANMVDAPTTSASFQYPEGWVRTAENATIINEDGSRPAERFSAANNSDPASSMMVYEAGDRPTGDVTTEKIHAAIDQGLAAQLAATQEDLVYFRSTSAFGCLQDFAYTSQPVIVERDGLYGYSYGYTCSSYKGNITGEYLVAYDTSGVSHRMTVEAVNAEWASNEATLTSIVDSLKPAL</sequence>
<dbReference type="EMBL" id="CP013200">
    <property type="protein sequence ID" value="ALO65755.1"/>
    <property type="molecule type" value="Genomic_DNA"/>
</dbReference>
<evidence type="ECO:0008006" key="4">
    <source>
        <dbReference type="Google" id="ProtNLM"/>
    </source>
</evidence>
<accession>A0A0S2LX44</accession>
<reference evidence="2 3" key="2">
    <citation type="journal article" date="2016" name="J. Biotechnol.">
        <title>Complete genome sequence of Arthrobacter alpinus ERGS4:06, a yellow pigmented bacterium tolerant to cold and radiations isolated from Sikkim Himalaya.</title>
        <authorList>
            <person name="Kumar R."/>
            <person name="Singh D."/>
            <person name="Swarnkar M.K."/>
            <person name="Singh A.K."/>
            <person name="Kumar S."/>
        </authorList>
    </citation>
    <scope>NUCLEOTIDE SEQUENCE [LARGE SCALE GENOMIC DNA]</scope>
    <source>
        <strain evidence="2 3">ERGS4:06</strain>
    </source>
</reference>
<dbReference type="RefSeq" id="WP_062286384.1">
    <property type="nucleotide sequence ID" value="NZ_CP013200.1"/>
</dbReference>
<dbReference type="OrthoDB" id="4943930at2"/>
<evidence type="ECO:0000256" key="1">
    <source>
        <dbReference type="SAM" id="Phobius"/>
    </source>
</evidence>
<keyword evidence="1" id="KW-0472">Membrane</keyword>
<keyword evidence="1" id="KW-0812">Transmembrane</keyword>
<proteinExistence type="predicted"/>
<gene>
    <name evidence="2" type="ORF">AS189_03675</name>
</gene>
<organism evidence="2 3">
    <name type="scientific">Arthrobacter alpinus</name>
    <dbReference type="NCBI Taxonomy" id="656366"/>
    <lineage>
        <taxon>Bacteria</taxon>
        <taxon>Bacillati</taxon>
        <taxon>Actinomycetota</taxon>
        <taxon>Actinomycetes</taxon>
        <taxon>Micrococcales</taxon>
        <taxon>Micrococcaceae</taxon>
        <taxon>Arthrobacter</taxon>
    </lineage>
</organism>
<protein>
    <recommendedName>
        <fullName evidence="4">PsbP C-terminal domain-containing protein</fullName>
    </recommendedName>
</protein>
<name>A0A0S2LX44_9MICC</name>
<dbReference type="Proteomes" id="UP000059574">
    <property type="component" value="Chromosome"/>
</dbReference>
<feature type="transmembrane region" description="Helical" evidence="1">
    <location>
        <begin position="12"/>
        <end position="38"/>
    </location>
</feature>
<keyword evidence="1" id="KW-1133">Transmembrane helix</keyword>
<evidence type="ECO:0000313" key="2">
    <source>
        <dbReference type="EMBL" id="ALO65755.1"/>
    </source>
</evidence>